<gene>
    <name evidence="6" type="ORF">CHIRRI_LOCUS5068</name>
</gene>
<evidence type="ECO:0000313" key="7">
    <source>
        <dbReference type="Proteomes" id="UP001153620"/>
    </source>
</evidence>
<accession>A0A9N9WQR1</accession>
<protein>
    <recommendedName>
        <fullName evidence="2">Coiled-coil domain-containing protein 43</fullName>
    </recommendedName>
</protein>
<feature type="domain" description="CCDC43 PWI-like" evidence="5">
    <location>
        <begin position="2"/>
        <end position="67"/>
    </location>
</feature>
<dbReference type="OrthoDB" id="2187466at2759"/>
<dbReference type="InterPro" id="IPR037666">
    <property type="entry name" value="CCDC43"/>
</dbReference>
<dbReference type="PANTHER" id="PTHR31684:SF2">
    <property type="entry name" value="COILED-COIL DOMAIN-CONTAINING PROTEIN 43"/>
    <property type="match status" value="1"/>
</dbReference>
<evidence type="ECO:0000313" key="6">
    <source>
        <dbReference type="EMBL" id="CAG9802153.1"/>
    </source>
</evidence>
<reference evidence="6" key="1">
    <citation type="submission" date="2022-01" db="EMBL/GenBank/DDBJ databases">
        <authorList>
            <person name="King R."/>
        </authorList>
    </citation>
    <scope>NUCLEOTIDE SEQUENCE</scope>
</reference>
<keyword evidence="3" id="KW-0175">Coiled coil</keyword>
<evidence type="ECO:0000256" key="2">
    <source>
        <dbReference type="ARBA" id="ARBA00016648"/>
    </source>
</evidence>
<dbReference type="Proteomes" id="UP001153620">
    <property type="component" value="Chromosome 2"/>
</dbReference>
<feature type="region of interest" description="Disordered" evidence="4">
    <location>
        <begin position="124"/>
        <end position="206"/>
    </location>
</feature>
<name>A0A9N9WQR1_9DIPT</name>
<feature type="compositionally biased region" description="Basic and acidic residues" evidence="4">
    <location>
        <begin position="139"/>
        <end position="192"/>
    </location>
</feature>
<proteinExistence type="inferred from homology"/>
<keyword evidence="7" id="KW-1185">Reference proteome</keyword>
<organism evidence="6 7">
    <name type="scientific">Chironomus riparius</name>
    <dbReference type="NCBI Taxonomy" id="315576"/>
    <lineage>
        <taxon>Eukaryota</taxon>
        <taxon>Metazoa</taxon>
        <taxon>Ecdysozoa</taxon>
        <taxon>Arthropoda</taxon>
        <taxon>Hexapoda</taxon>
        <taxon>Insecta</taxon>
        <taxon>Pterygota</taxon>
        <taxon>Neoptera</taxon>
        <taxon>Endopterygota</taxon>
        <taxon>Diptera</taxon>
        <taxon>Nematocera</taxon>
        <taxon>Chironomoidea</taxon>
        <taxon>Chironomidae</taxon>
        <taxon>Chironominae</taxon>
        <taxon>Chironomus</taxon>
    </lineage>
</organism>
<comment type="similarity">
    <text evidence="1">Belongs to the CCDC43 family.</text>
</comment>
<reference evidence="6" key="2">
    <citation type="submission" date="2022-10" db="EMBL/GenBank/DDBJ databases">
        <authorList>
            <consortium name="ENA_rothamsted_submissions"/>
            <consortium name="culmorum"/>
            <person name="King R."/>
        </authorList>
    </citation>
    <scope>NUCLEOTIDE SEQUENCE</scope>
</reference>
<evidence type="ECO:0000259" key="5">
    <source>
        <dbReference type="Pfam" id="PF26091"/>
    </source>
</evidence>
<dbReference type="EMBL" id="OU895878">
    <property type="protein sequence ID" value="CAG9802153.1"/>
    <property type="molecule type" value="Genomic_DNA"/>
</dbReference>
<dbReference type="PANTHER" id="PTHR31684">
    <property type="entry name" value="COILED-COIL DOMAIN-CONTAINING PROTEIN 43"/>
    <property type="match status" value="1"/>
</dbReference>
<dbReference type="InterPro" id="IPR058771">
    <property type="entry name" value="PWI_CCDC43"/>
</dbReference>
<evidence type="ECO:0000256" key="3">
    <source>
        <dbReference type="ARBA" id="ARBA00023054"/>
    </source>
</evidence>
<evidence type="ECO:0000256" key="4">
    <source>
        <dbReference type="SAM" id="MobiDB-lite"/>
    </source>
</evidence>
<dbReference type="AlphaFoldDB" id="A0A9N9WQR1"/>
<sequence length="206" mass="24184">MFENWLKTRLKELKIDVGVYLSYITGVLEDSIDDDEKRETLTDIISSLIESDTEKFVNEIFEKWTEAYGIPKPKEVKKQEEVDIAKMLETQAKLSQQSSNYQKQQLSEEQRRIKEQILANYSQTEFKDENLDDEEVEDVHEVDPDLEKNTNKSDVQKLAKEKREQARADSAQKKLKDKEDRAKQKANRDEKKANRKASAVKGERRR</sequence>
<evidence type="ECO:0000256" key="1">
    <source>
        <dbReference type="ARBA" id="ARBA00005305"/>
    </source>
</evidence>
<dbReference type="Pfam" id="PF26091">
    <property type="entry name" value="PWI_CCDC43"/>
    <property type="match status" value="1"/>
</dbReference>